<sequence>MDTTTYKLARAIGGRSNFAEVTVSIERDASMNAAYASEHLTDPNVRWGIPHAIAGAHRALEEFGDDATSVRIVALIINEADSNPDIIAVAAYIAASQALSADGILQSFVVDGRLNFTPRVR</sequence>
<dbReference type="EMBL" id="LECT01000037">
    <property type="protein sequence ID" value="KLU03469.1"/>
    <property type="molecule type" value="Genomic_DNA"/>
</dbReference>
<dbReference type="OrthoDB" id="9911613at2"/>
<reference evidence="1 3" key="1">
    <citation type="submission" date="2015-05" db="EMBL/GenBank/DDBJ databases">
        <title>Permanent draft genome of Rhodopirellula islandicus K833.</title>
        <authorList>
            <person name="Kizina J."/>
            <person name="Richter M."/>
            <person name="Glockner F.O."/>
            <person name="Harder J."/>
        </authorList>
    </citation>
    <scope>NUCLEOTIDE SEQUENCE [LARGE SCALE GENOMIC DNA]</scope>
    <source>
        <strain evidence="3">DSM 24040 / K833</strain>
        <strain evidence="1">K833</strain>
    </source>
</reference>
<name>A0A0J1B9S3_RHOIS</name>
<dbReference type="PATRIC" id="fig|595434.4.peg.4243"/>
<dbReference type="EMBL" id="LECT01000037">
    <property type="protein sequence ID" value="KLU03467.1"/>
    <property type="molecule type" value="Genomic_DNA"/>
</dbReference>
<organism evidence="1 3">
    <name type="scientific">Rhodopirellula islandica</name>
    <dbReference type="NCBI Taxonomy" id="595434"/>
    <lineage>
        <taxon>Bacteria</taxon>
        <taxon>Pseudomonadati</taxon>
        <taxon>Planctomycetota</taxon>
        <taxon>Planctomycetia</taxon>
        <taxon>Pirellulales</taxon>
        <taxon>Pirellulaceae</taxon>
        <taxon>Rhodopirellula</taxon>
    </lineage>
</organism>
<comment type="caution">
    <text evidence="1">The sequence shown here is derived from an EMBL/GenBank/DDBJ whole genome shotgun (WGS) entry which is preliminary data.</text>
</comment>
<evidence type="ECO:0000313" key="3">
    <source>
        <dbReference type="Proteomes" id="UP000036367"/>
    </source>
</evidence>
<dbReference type="AlphaFoldDB" id="A0A0J1B9S3"/>
<dbReference type="Proteomes" id="UP000036367">
    <property type="component" value="Unassembled WGS sequence"/>
</dbReference>
<accession>A0A0J1B9S3</accession>
<gene>
    <name evidence="1" type="ORF">RISK_004471</name>
    <name evidence="2" type="ORF">RISK_004473</name>
</gene>
<evidence type="ECO:0000313" key="1">
    <source>
        <dbReference type="EMBL" id="KLU03467.1"/>
    </source>
</evidence>
<keyword evidence="3" id="KW-1185">Reference proteome</keyword>
<dbReference type="RefSeq" id="WP_047815727.1">
    <property type="nucleotide sequence ID" value="NZ_LECT01000037.1"/>
</dbReference>
<evidence type="ECO:0000313" key="2">
    <source>
        <dbReference type="EMBL" id="KLU03469.1"/>
    </source>
</evidence>
<protein>
    <submittedName>
        <fullName evidence="1">Uncharacterized protein</fullName>
    </submittedName>
</protein>
<dbReference type="STRING" id="595434.RISK_004471"/>
<proteinExistence type="predicted"/>